<feature type="domain" description="Retroviral polymerase SH3-like" evidence="6">
    <location>
        <begin position="313"/>
        <end position="371"/>
    </location>
</feature>
<reference evidence="7" key="1">
    <citation type="journal article" date="2019" name="Sci. Rep.">
        <title>Draft genome of Tanacetum cinerariifolium, the natural source of mosquito coil.</title>
        <authorList>
            <person name="Yamashiro T."/>
            <person name="Shiraishi A."/>
            <person name="Satake H."/>
            <person name="Nakayama K."/>
        </authorList>
    </citation>
    <scope>NUCLEOTIDE SEQUENCE</scope>
</reference>
<dbReference type="GO" id="GO:0046872">
    <property type="term" value="F:metal ion binding"/>
    <property type="evidence" value="ECO:0007669"/>
    <property type="project" value="UniProtKB-KW"/>
</dbReference>
<evidence type="ECO:0000259" key="4">
    <source>
        <dbReference type="Pfam" id="PF07727"/>
    </source>
</evidence>
<evidence type="ECO:0000259" key="6">
    <source>
        <dbReference type="Pfam" id="PF25597"/>
    </source>
</evidence>
<dbReference type="AlphaFoldDB" id="A0A699HR88"/>
<dbReference type="Pfam" id="PF13976">
    <property type="entry name" value="gag_pre-integrs"/>
    <property type="match status" value="1"/>
</dbReference>
<dbReference type="InterPro" id="IPR036397">
    <property type="entry name" value="RNaseH_sf"/>
</dbReference>
<dbReference type="PANTHER" id="PTHR42648:SF27">
    <property type="entry name" value="RNA-DIRECTED DNA POLYMERASE"/>
    <property type="match status" value="1"/>
</dbReference>
<name>A0A699HR88_TANCI</name>
<evidence type="ECO:0000256" key="2">
    <source>
        <dbReference type="ARBA" id="ARBA00022801"/>
    </source>
</evidence>
<proteinExistence type="predicted"/>
<dbReference type="Pfam" id="PF07727">
    <property type="entry name" value="RVT_2"/>
    <property type="match status" value="1"/>
</dbReference>
<dbReference type="EMBL" id="BKCJ010191920">
    <property type="protein sequence ID" value="GEY59446.1"/>
    <property type="molecule type" value="Genomic_DNA"/>
</dbReference>
<feature type="region of interest" description="Disordered" evidence="3">
    <location>
        <begin position="393"/>
        <end position="416"/>
    </location>
</feature>
<evidence type="ECO:0000259" key="5">
    <source>
        <dbReference type="Pfam" id="PF13976"/>
    </source>
</evidence>
<gene>
    <name evidence="7" type="ORF">Tci_431420</name>
</gene>
<feature type="compositionally biased region" description="Basic and acidic residues" evidence="3">
    <location>
        <begin position="403"/>
        <end position="416"/>
    </location>
</feature>
<dbReference type="SUPFAM" id="SSF53098">
    <property type="entry name" value="Ribonuclease H-like"/>
    <property type="match status" value="1"/>
</dbReference>
<dbReference type="InterPro" id="IPR012337">
    <property type="entry name" value="RNaseH-like_sf"/>
</dbReference>
<dbReference type="GO" id="GO:0016787">
    <property type="term" value="F:hydrolase activity"/>
    <property type="evidence" value="ECO:0007669"/>
    <property type="project" value="UniProtKB-KW"/>
</dbReference>
<accession>A0A699HR88</accession>
<feature type="domain" description="GAG-pre-integrase" evidence="5">
    <location>
        <begin position="179"/>
        <end position="218"/>
    </location>
</feature>
<dbReference type="GO" id="GO:0003676">
    <property type="term" value="F:nucleic acid binding"/>
    <property type="evidence" value="ECO:0007669"/>
    <property type="project" value="InterPro"/>
</dbReference>
<dbReference type="Gene3D" id="3.30.420.10">
    <property type="entry name" value="Ribonuclease H-like superfamily/Ribonuclease H"/>
    <property type="match status" value="1"/>
</dbReference>
<comment type="caution">
    <text evidence="7">The sequence shown here is derived from an EMBL/GenBank/DDBJ whole genome shotgun (WGS) entry which is preliminary data.</text>
</comment>
<evidence type="ECO:0000313" key="7">
    <source>
        <dbReference type="EMBL" id="GEY59446.1"/>
    </source>
</evidence>
<sequence length="630" mass="72186">MFEEQAKQELFETVKAFHACKQEDGQLVSSYLLKMKTYLDTSERLVHAMPNELGAETPVVLAIREGRIQKEKKKSQGSKGKDKGKIKLAYAPTPKIPPPPKRYNSTKDSVCHHCKEVCDTGCGTHICNSTHGLKRRMKLKHGALKLYVGNGMRAAVEAIGSFDLILPNGLVIVLENCHYHCRLGHINKKHIEKLRRDRILQPTDDESFEICKSCISGKIARKLFPHQVERAKELLELIHTDVYGLFRTVSREGASYFITFTVENKLGKKIKAIRSDRGGEYLSREFIDHMKSCGIVSQLTPPYTPQHNGVWDCEALVKRDTLDKLKPRTIKCIFVGYPKETIGYYFYNPHENKMFVSRYVEFFEDNFKLQEASRSHRLLKASEGGLELIQEDDTQPSINTSEQQHEVESNEVEPHTVEVPICRSKRTSQAPIDMSLVDLPLNGRTVGSKWLFKKKTDMDGNMDVKTAFLNGHLNNNVYMVQLEEFVDPNHPSKLCKLQCSIYELKQAFRSWNKRFDEEKRMQRVPYASAIGSIMYAVIYSRLDVAFAQNLRSQFQQNPESEYIAAAEASMEVVWMRKFLDGLRDVMPSNKRPMEMLCNNASAIAITKDPEIIKGAMHYQRKYAFAKKIIK</sequence>
<dbReference type="Pfam" id="PF25597">
    <property type="entry name" value="SH3_retrovirus"/>
    <property type="match status" value="1"/>
</dbReference>
<keyword evidence="2" id="KW-0378">Hydrolase</keyword>
<dbReference type="InterPro" id="IPR025724">
    <property type="entry name" value="GAG-pre-integrase_dom"/>
</dbReference>
<evidence type="ECO:0000256" key="1">
    <source>
        <dbReference type="ARBA" id="ARBA00022723"/>
    </source>
</evidence>
<keyword evidence="1" id="KW-0479">Metal-binding</keyword>
<dbReference type="InterPro" id="IPR013103">
    <property type="entry name" value="RVT_2"/>
</dbReference>
<dbReference type="InterPro" id="IPR039537">
    <property type="entry name" value="Retrotran_Ty1/copia-like"/>
</dbReference>
<dbReference type="InterPro" id="IPR057670">
    <property type="entry name" value="SH3_retrovirus"/>
</dbReference>
<dbReference type="PANTHER" id="PTHR42648">
    <property type="entry name" value="TRANSPOSASE, PUTATIVE-RELATED"/>
    <property type="match status" value="1"/>
</dbReference>
<protein>
    <recommendedName>
        <fullName evidence="8">Retrotransposon protein, putative, Ty1-copia subclass</fullName>
    </recommendedName>
</protein>
<feature type="region of interest" description="Disordered" evidence="3">
    <location>
        <begin position="66"/>
        <end position="102"/>
    </location>
</feature>
<evidence type="ECO:0000256" key="3">
    <source>
        <dbReference type="SAM" id="MobiDB-lite"/>
    </source>
</evidence>
<organism evidence="7">
    <name type="scientific">Tanacetum cinerariifolium</name>
    <name type="common">Dalmatian daisy</name>
    <name type="synonym">Chrysanthemum cinerariifolium</name>
    <dbReference type="NCBI Taxonomy" id="118510"/>
    <lineage>
        <taxon>Eukaryota</taxon>
        <taxon>Viridiplantae</taxon>
        <taxon>Streptophyta</taxon>
        <taxon>Embryophyta</taxon>
        <taxon>Tracheophyta</taxon>
        <taxon>Spermatophyta</taxon>
        <taxon>Magnoliopsida</taxon>
        <taxon>eudicotyledons</taxon>
        <taxon>Gunneridae</taxon>
        <taxon>Pentapetalae</taxon>
        <taxon>asterids</taxon>
        <taxon>campanulids</taxon>
        <taxon>Asterales</taxon>
        <taxon>Asteraceae</taxon>
        <taxon>Asteroideae</taxon>
        <taxon>Anthemideae</taxon>
        <taxon>Anthemidinae</taxon>
        <taxon>Tanacetum</taxon>
    </lineage>
</organism>
<evidence type="ECO:0008006" key="8">
    <source>
        <dbReference type="Google" id="ProtNLM"/>
    </source>
</evidence>
<feature type="domain" description="Reverse transcriptase Ty1/copia-type" evidence="4">
    <location>
        <begin position="461"/>
        <end position="517"/>
    </location>
</feature>